<proteinExistence type="predicted"/>
<evidence type="ECO:0000313" key="2">
    <source>
        <dbReference type="Proteomes" id="UP000799324"/>
    </source>
</evidence>
<accession>A0A6A6T3Q2</accession>
<sequence>MSGHDQRFQVHGWNNNQDIIVKADGEHSIKAPDGSTGAIIAIHDGQIGEQAEITKCGYMGNDFIDMSNICGAGGNMIVQQVGDNGTRKGDPKFMQHLNDAWHKASQHNKDELKSCIFTRNGNVVRMGAPKDFPQLENFVRSFADGKTYIGIGSWGGSPGNGNDNNQISDESPEALLGLVQQQRETPGLHKPLSHTLAVTDQGPGIHLTNKSNHEHDFVFYDNYWNGNGTAGANFDHPLKSVHLKPNASQFVPLPTSFKGRVQHGTQLPCTWVEFQLEASNDHAAHGDISLQQGRAIDTTVGNWNGGPNSAAIDYLNRVVGQKNAYIVGGTGVPDVASKDKRLAVVMY</sequence>
<name>A0A6A6T3Q2_9PLEO</name>
<dbReference type="Proteomes" id="UP000799324">
    <property type="component" value="Unassembled WGS sequence"/>
</dbReference>
<dbReference type="OrthoDB" id="5959761at2759"/>
<dbReference type="EMBL" id="MU004381">
    <property type="protein sequence ID" value="KAF2653438.1"/>
    <property type="molecule type" value="Genomic_DNA"/>
</dbReference>
<keyword evidence="2" id="KW-1185">Reference proteome</keyword>
<protein>
    <submittedName>
        <fullName evidence="1">Uncharacterized protein</fullName>
    </submittedName>
</protein>
<gene>
    <name evidence="1" type="ORF">K491DRAFT_680527</name>
</gene>
<evidence type="ECO:0000313" key="1">
    <source>
        <dbReference type="EMBL" id="KAF2653438.1"/>
    </source>
</evidence>
<reference evidence="1" key="1">
    <citation type="journal article" date="2020" name="Stud. Mycol.">
        <title>101 Dothideomycetes genomes: a test case for predicting lifestyles and emergence of pathogens.</title>
        <authorList>
            <person name="Haridas S."/>
            <person name="Albert R."/>
            <person name="Binder M."/>
            <person name="Bloem J."/>
            <person name="Labutti K."/>
            <person name="Salamov A."/>
            <person name="Andreopoulos B."/>
            <person name="Baker S."/>
            <person name="Barry K."/>
            <person name="Bills G."/>
            <person name="Bluhm B."/>
            <person name="Cannon C."/>
            <person name="Castanera R."/>
            <person name="Culley D."/>
            <person name="Daum C."/>
            <person name="Ezra D."/>
            <person name="Gonzalez J."/>
            <person name="Henrissat B."/>
            <person name="Kuo A."/>
            <person name="Liang C."/>
            <person name="Lipzen A."/>
            <person name="Lutzoni F."/>
            <person name="Magnuson J."/>
            <person name="Mondo S."/>
            <person name="Nolan M."/>
            <person name="Ohm R."/>
            <person name="Pangilinan J."/>
            <person name="Park H.-J."/>
            <person name="Ramirez L."/>
            <person name="Alfaro M."/>
            <person name="Sun H."/>
            <person name="Tritt A."/>
            <person name="Yoshinaga Y."/>
            <person name="Zwiers L.-H."/>
            <person name="Turgeon B."/>
            <person name="Goodwin S."/>
            <person name="Spatafora J."/>
            <person name="Crous P."/>
            <person name="Grigoriev I."/>
        </authorList>
    </citation>
    <scope>NUCLEOTIDE SEQUENCE</scope>
    <source>
        <strain evidence="1">CBS 122681</strain>
    </source>
</reference>
<organism evidence="1 2">
    <name type="scientific">Lophiostoma macrostomum CBS 122681</name>
    <dbReference type="NCBI Taxonomy" id="1314788"/>
    <lineage>
        <taxon>Eukaryota</taxon>
        <taxon>Fungi</taxon>
        <taxon>Dikarya</taxon>
        <taxon>Ascomycota</taxon>
        <taxon>Pezizomycotina</taxon>
        <taxon>Dothideomycetes</taxon>
        <taxon>Pleosporomycetidae</taxon>
        <taxon>Pleosporales</taxon>
        <taxon>Lophiostomataceae</taxon>
        <taxon>Lophiostoma</taxon>
    </lineage>
</organism>
<dbReference type="AlphaFoldDB" id="A0A6A6T3Q2"/>